<keyword evidence="1" id="KW-0413">Isomerase</keyword>
<feature type="domain" description="Spo11/DNA topoisomerase VI subunit A N-terminal" evidence="3">
    <location>
        <begin position="122"/>
        <end position="183"/>
    </location>
</feature>
<dbReference type="InParanoid" id="J4HUY7"/>
<dbReference type="InterPro" id="IPR002815">
    <property type="entry name" value="Spo11/TopoVI_A"/>
</dbReference>
<dbReference type="InterPro" id="IPR013049">
    <property type="entry name" value="Spo11/TopoVI_A_N"/>
</dbReference>
<dbReference type="PRINTS" id="PR01550">
    <property type="entry name" value="TOP6AFAMILY"/>
</dbReference>
<dbReference type="SUPFAM" id="SSF56726">
    <property type="entry name" value="DNA topoisomerase IV, alpha subunit"/>
    <property type="match status" value="1"/>
</dbReference>
<dbReference type="PANTHER" id="PTHR10848">
    <property type="entry name" value="MEIOTIC RECOMBINATION PROTEIN SPO11"/>
    <property type="match status" value="1"/>
</dbReference>
<dbReference type="Gene3D" id="1.10.10.10">
    <property type="entry name" value="Winged helix-like DNA-binding domain superfamily/Winged helix DNA-binding domain"/>
    <property type="match status" value="1"/>
</dbReference>
<dbReference type="AlphaFoldDB" id="J4HUY7"/>
<accession>J4HUY7</accession>
<dbReference type="GO" id="GO:0042138">
    <property type="term" value="P:meiotic DNA double-strand break formation"/>
    <property type="evidence" value="ECO:0007669"/>
    <property type="project" value="TreeGrafter"/>
</dbReference>
<dbReference type="GO" id="GO:0000228">
    <property type="term" value="C:nuclear chromosome"/>
    <property type="evidence" value="ECO:0007669"/>
    <property type="project" value="TreeGrafter"/>
</dbReference>
<keyword evidence="5" id="KW-1185">Reference proteome</keyword>
<keyword evidence="1" id="KW-0238">DNA-binding</keyword>
<dbReference type="GeneID" id="24095323"/>
<dbReference type="PROSITE" id="PS52041">
    <property type="entry name" value="TOPO_IIB"/>
    <property type="match status" value="1"/>
</dbReference>
<dbReference type="GO" id="GO:0000706">
    <property type="term" value="P:meiotic DNA double-strand break processing"/>
    <property type="evidence" value="ECO:0007669"/>
    <property type="project" value="TreeGrafter"/>
</dbReference>
<dbReference type="GO" id="GO:0003677">
    <property type="term" value="F:DNA binding"/>
    <property type="evidence" value="ECO:0007669"/>
    <property type="project" value="UniProtKB-UniRule"/>
</dbReference>
<dbReference type="OrthoDB" id="5377392at2759"/>
<feature type="active site" description="O-(5'-phospho-DNA)-tyrosine intermediate" evidence="1">
    <location>
        <position position="151"/>
    </location>
</feature>
<dbReference type="HOGENOM" id="CLU_1294420_0_0_1"/>
<dbReference type="Proteomes" id="UP000006352">
    <property type="component" value="Unassembled WGS sequence"/>
</dbReference>
<dbReference type="EMBL" id="HE796981">
    <property type="protein sequence ID" value="CCM00412.1"/>
    <property type="molecule type" value="Genomic_DNA"/>
</dbReference>
<comment type="catalytic activity">
    <reaction evidence="1">
        <text>ATP-dependent breakage, passage and rejoining of double-stranded DNA.</text>
        <dbReference type="EC" id="5.6.2.2"/>
    </reaction>
</comment>
<evidence type="ECO:0000256" key="1">
    <source>
        <dbReference type="PROSITE-ProRule" id="PRU01385"/>
    </source>
</evidence>
<name>J4HUY7_9APHY</name>
<gene>
    <name evidence="4" type="ORF">FIBRA_02442</name>
</gene>
<proteinExistence type="inferred from homology"/>
<organism evidence="4 5">
    <name type="scientific">Fibroporia radiculosa</name>
    <dbReference type="NCBI Taxonomy" id="599839"/>
    <lineage>
        <taxon>Eukaryota</taxon>
        <taxon>Fungi</taxon>
        <taxon>Dikarya</taxon>
        <taxon>Basidiomycota</taxon>
        <taxon>Agaricomycotina</taxon>
        <taxon>Agaricomycetes</taxon>
        <taxon>Polyporales</taxon>
        <taxon>Fibroporiaceae</taxon>
        <taxon>Fibroporia</taxon>
    </lineage>
</organism>
<sequence length="213" mass="23567">MFVDASIDTLLDFDSEVEEFAPEYSQTATFDKSRPSTDSVTPEEDEDGTNATKEATQPLEALVLSFMSQLSEALVVSKRATRSNKSKNVVIELVNRRRISSNGTPAVRVLRYPQRTRGSSAKSIAQLFKVMDLAHNAIAEAVPITKRDIYYHDVKLFKSQAVVDKLIEDLAATFDIRRGDLFIRASSKGLVSGSQLRIHLKHGDTASTSDTEV</sequence>
<feature type="region of interest" description="Disordered" evidence="2">
    <location>
        <begin position="22"/>
        <end position="52"/>
    </location>
</feature>
<evidence type="ECO:0000313" key="4">
    <source>
        <dbReference type="EMBL" id="CCM00412.1"/>
    </source>
</evidence>
<comment type="similarity">
    <text evidence="1">Belongs to the TOP6A family.</text>
</comment>
<evidence type="ECO:0000259" key="3">
    <source>
        <dbReference type="Pfam" id="PF04406"/>
    </source>
</evidence>
<dbReference type="GO" id="GO:0003918">
    <property type="term" value="F:DNA topoisomerase type II (double strand cut, ATP-hydrolyzing) activity"/>
    <property type="evidence" value="ECO:0007669"/>
    <property type="project" value="UniProtKB-UniRule"/>
</dbReference>
<reference evidence="4 5" key="1">
    <citation type="journal article" date="2012" name="Appl. Environ. Microbiol.">
        <title>Short-read sequencing for genomic analysis of the brown rot fungus Fibroporia radiculosa.</title>
        <authorList>
            <person name="Tang J.D."/>
            <person name="Perkins A.D."/>
            <person name="Sonstegard T.S."/>
            <person name="Schroeder S.G."/>
            <person name="Burgess S.C."/>
            <person name="Diehl S.V."/>
        </authorList>
    </citation>
    <scope>NUCLEOTIDE SEQUENCE [LARGE SCALE GENOMIC DNA]</scope>
    <source>
        <strain evidence="4 5">TFFH 294</strain>
    </source>
</reference>
<dbReference type="STRING" id="599839.J4HUY7"/>
<dbReference type="GO" id="GO:0005524">
    <property type="term" value="F:ATP binding"/>
    <property type="evidence" value="ECO:0007669"/>
    <property type="project" value="InterPro"/>
</dbReference>
<dbReference type="Pfam" id="PF04406">
    <property type="entry name" value="TP6A_N"/>
    <property type="match status" value="1"/>
</dbReference>
<protein>
    <recommendedName>
        <fullName evidence="3">Spo11/DNA topoisomerase VI subunit A N-terminal domain-containing protein</fullName>
    </recommendedName>
</protein>
<feature type="compositionally biased region" description="Polar residues" evidence="2">
    <location>
        <begin position="24"/>
        <end position="40"/>
    </location>
</feature>
<dbReference type="InterPro" id="IPR036078">
    <property type="entry name" value="Spo11/TopoVI_A_sf"/>
</dbReference>
<dbReference type="GO" id="GO:0007131">
    <property type="term" value="P:reciprocal meiotic recombination"/>
    <property type="evidence" value="ECO:0007669"/>
    <property type="project" value="TreeGrafter"/>
</dbReference>
<dbReference type="RefSeq" id="XP_012179695.1">
    <property type="nucleotide sequence ID" value="XM_012324305.1"/>
</dbReference>
<dbReference type="PANTHER" id="PTHR10848:SF0">
    <property type="entry name" value="MEIOTIC RECOMBINATION PROTEIN SPO11"/>
    <property type="match status" value="1"/>
</dbReference>
<evidence type="ECO:0000313" key="5">
    <source>
        <dbReference type="Proteomes" id="UP000006352"/>
    </source>
</evidence>
<keyword evidence="1" id="KW-0799">Topoisomerase</keyword>
<evidence type="ECO:0000256" key="2">
    <source>
        <dbReference type="SAM" id="MobiDB-lite"/>
    </source>
</evidence>
<dbReference type="InterPro" id="IPR036388">
    <property type="entry name" value="WH-like_DNA-bd_sf"/>
</dbReference>